<evidence type="ECO:0000256" key="7">
    <source>
        <dbReference type="ARBA" id="ARBA00023242"/>
    </source>
</evidence>
<keyword evidence="3 8" id="KW-0227">DNA damage</keyword>
<dbReference type="InterPro" id="IPR009400">
    <property type="entry name" value="TFIIH_TTDA/Tfb5"/>
</dbReference>
<keyword evidence="6 8" id="KW-0234">DNA repair</keyword>
<accession>A0ABR0J097</accession>
<evidence type="ECO:0000256" key="8">
    <source>
        <dbReference type="RuleBase" id="RU368032"/>
    </source>
</evidence>
<organism evidence="10 11">
    <name type="scientific">Exophiala sideris</name>
    <dbReference type="NCBI Taxonomy" id="1016849"/>
    <lineage>
        <taxon>Eukaryota</taxon>
        <taxon>Fungi</taxon>
        <taxon>Dikarya</taxon>
        <taxon>Ascomycota</taxon>
        <taxon>Pezizomycotina</taxon>
        <taxon>Eurotiomycetes</taxon>
        <taxon>Chaetothyriomycetidae</taxon>
        <taxon>Chaetothyriales</taxon>
        <taxon>Herpotrichiellaceae</taxon>
        <taxon>Exophiala</taxon>
    </lineage>
</organism>
<comment type="subcellular location">
    <subcellularLocation>
        <location evidence="1 8">Nucleus</location>
    </subcellularLocation>
</comment>
<comment type="similarity">
    <text evidence="2 8">Belongs to the TFB5 family.</text>
</comment>
<evidence type="ECO:0000256" key="1">
    <source>
        <dbReference type="ARBA" id="ARBA00004123"/>
    </source>
</evidence>
<sequence>MVDDIPLSQKDQSLLPIFTESPKPIRLACNLYKARKITMPKALKGALLQCDPPQMAMVRKIDRESNNAYIIEEIDDHTCLVKENKVEEIKAKVKELMDAAMGMDEDDNDDKDSDLD</sequence>
<evidence type="ECO:0000313" key="10">
    <source>
        <dbReference type="EMBL" id="KAK5053448.1"/>
    </source>
</evidence>
<evidence type="ECO:0000256" key="9">
    <source>
        <dbReference type="SAM" id="Coils"/>
    </source>
</evidence>
<reference evidence="10 11" key="1">
    <citation type="submission" date="2023-08" db="EMBL/GenBank/DDBJ databases">
        <title>Black Yeasts Isolated from many extreme environments.</title>
        <authorList>
            <person name="Coleine C."/>
            <person name="Stajich J.E."/>
            <person name="Selbmann L."/>
        </authorList>
    </citation>
    <scope>NUCLEOTIDE SEQUENCE [LARGE SCALE GENOMIC DNA]</scope>
    <source>
        <strain evidence="10 11">CCFEE 6328</strain>
    </source>
</reference>
<proteinExistence type="inferred from homology"/>
<comment type="function">
    <text evidence="8">In NER, TFIIH acts by opening DNA around the lesion to allow the excision of the damaged oligonucleotide and its replacement by a new DNA fragment. In transcription, TFIIH has an essential role in transcription initiation. When the pre-initiation complex (PIC) has been established, TFIIH is required for promoter opening and promoter escape.</text>
</comment>
<evidence type="ECO:0000256" key="5">
    <source>
        <dbReference type="ARBA" id="ARBA00023163"/>
    </source>
</evidence>
<evidence type="ECO:0000256" key="6">
    <source>
        <dbReference type="ARBA" id="ARBA00023204"/>
    </source>
</evidence>
<dbReference type="Pfam" id="PF06331">
    <property type="entry name" value="Tfb5"/>
    <property type="match status" value="1"/>
</dbReference>
<evidence type="ECO:0000256" key="3">
    <source>
        <dbReference type="ARBA" id="ARBA00022763"/>
    </source>
</evidence>
<dbReference type="SUPFAM" id="SSF142897">
    <property type="entry name" value="TFB5-like"/>
    <property type="match status" value="1"/>
</dbReference>
<feature type="coiled-coil region" evidence="9">
    <location>
        <begin position="79"/>
        <end position="106"/>
    </location>
</feature>
<gene>
    <name evidence="10" type="ORF">LTR69_009406</name>
</gene>
<dbReference type="InterPro" id="IPR035935">
    <property type="entry name" value="TFB5-like_sf"/>
</dbReference>
<evidence type="ECO:0000256" key="4">
    <source>
        <dbReference type="ARBA" id="ARBA00023015"/>
    </source>
</evidence>
<dbReference type="Gene3D" id="3.30.70.1220">
    <property type="entry name" value="TFB5-like"/>
    <property type="match status" value="1"/>
</dbReference>
<protein>
    <recommendedName>
        <fullName evidence="8">General transcription and DNA repair factor IIH subunit TFB5</fullName>
    </recommendedName>
</protein>
<dbReference type="PANTHER" id="PTHR28580">
    <property type="entry name" value="GENERAL TRANSCRIPTION FACTOR IIH SUBUNIT 5"/>
    <property type="match status" value="1"/>
</dbReference>
<dbReference type="EMBL" id="JAVRRF010000026">
    <property type="protein sequence ID" value="KAK5053448.1"/>
    <property type="molecule type" value="Genomic_DNA"/>
</dbReference>
<keyword evidence="7 8" id="KW-0539">Nucleus</keyword>
<evidence type="ECO:0000313" key="11">
    <source>
        <dbReference type="Proteomes" id="UP001345691"/>
    </source>
</evidence>
<dbReference type="PANTHER" id="PTHR28580:SF1">
    <property type="entry name" value="GENERAL TRANSCRIPTION FACTOR IIH SUBUNIT 5"/>
    <property type="match status" value="1"/>
</dbReference>
<comment type="subunit">
    <text evidence="8">Component of the 7-subunit TFIIH core complex.</text>
</comment>
<keyword evidence="4 8" id="KW-0805">Transcription regulation</keyword>
<dbReference type="SMART" id="SM01395">
    <property type="entry name" value="Tbf5"/>
    <property type="match status" value="1"/>
</dbReference>
<keyword evidence="9" id="KW-0175">Coiled coil</keyword>
<dbReference type="Proteomes" id="UP001345691">
    <property type="component" value="Unassembled WGS sequence"/>
</dbReference>
<evidence type="ECO:0000256" key="2">
    <source>
        <dbReference type="ARBA" id="ARBA00007470"/>
    </source>
</evidence>
<comment type="caution">
    <text evidence="10">The sequence shown here is derived from an EMBL/GenBank/DDBJ whole genome shotgun (WGS) entry which is preliminary data.</text>
</comment>
<name>A0ABR0J097_9EURO</name>
<keyword evidence="11" id="KW-1185">Reference proteome</keyword>
<keyword evidence="5 8" id="KW-0804">Transcription</keyword>